<name>A0A511DN94_9PSEU</name>
<dbReference type="EMBL" id="BJVJ01000062">
    <property type="protein sequence ID" value="GEL25743.1"/>
    <property type="molecule type" value="Genomic_DNA"/>
</dbReference>
<gene>
    <name evidence="3" type="ORF">PSU4_46970</name>
</gene>
<dbReference type="GO" id="GO:0003677">
    <property type="term" value="F:DNA binding"/>
    <property type="evidence" value="ECO:0007669"/>
    <property type="project" value="InterPro"/>
</dbReference>
<evidence type="ECO:0000256" key="1">
    <source>
        <dbReference type="SAM" id="MobiDB-lite"/>
    </source>
</evidence>
<proteinExistence type="predicted"/>
<protein>
    <submittedName>
        <fullName evidence="3">XRE family transcriptional regulator</fullName>
    </submittedName>
</protein>
<accession>A0A511DN94</accession>
<feature type="compositionally biased region" description="Low complexity" evidence="1">
    <location>
        <begin position="136"/>
        <end position="154"/>
    </location>
</feature>
<comment type="caution">
    <text evidence="3">The sequence shown here is derived from an EMBL/GenBank/DDBJ whole genome shotgun (WGS) entry which is preliminary data.</text>
</comment>
<evidence type="ECO:0000313" key="3">
    <source>
        <dbReference type="EMBL" id="GEL25743.1"/>
    </source>
</evidence>
<sequence length="154" mass="16150">MPELVERLFATVKPAGGLGREYTHPEIAERAAAAGYSISPSHVWQLRHNGAKNPTIRALEAIAAAFGMPLAYFFVDDAPLREDLALLAALHDPAVRDLAIRAHGLSAETVAALATFADRAREWEGIGAPEYPPEPAGSDGAARDGAAQRGTGAG</sequence>
<dbReference type="PROSITE" id="PS50943">
    <property type="entry name" value="HTH_CROC1"/>
    <property type="match status" value="1"/>
</dbReference>
<feature type="domain" description="HTH cro/C1-type" evidence="2">
    <location>
        <begin position="49"/>
        <end position="73"/>
    </location>
</feature>
<dbReference type="RefSeq" id="WP_186817143.1">
    <property type="nucleotide sequence ID" value="NZ_BJVJ01000062.1"/>
</dbReference>
<evidence type="ECO:0000313" key="4">
    <source>
        <dbReference type="Proteomes" id="UP000321685"/>
    </source>
</evidence>
<evidence type="ECO:0000259" key="2">
    <source>
        <dbReference type="PROSITE" id="PS50943"/>
    </source>
</evidence>
<dbReference type="Gene3D" id="1.10.260.40">
    <property type="entry name" value="lambda repressor-like DNA-binding domains"/>
    <property type="match status" value="1"/>
</dbReference>
<dbReference type="Proteomes" id="UP000321685">
    <property type="component" value="Unassembled WGS sequence"/>
</dbReference>
<dbReference type="AlphaFoldDB" id="A0A511DN94"/>
<dbReference type="InterPro" id="IPR010982">
    <property type="entry name" value="Lambda_DNA-bd_dom_sf"/>
</dbReference>
<reference evidence="3 4" key="1">
    <citation type="submission" date="2019-07" db="EMBL/GenBank/DDBJ databases">
        <title>Whole genome shotgun sequence of Pseudonocardia sulfidoxydans NBRC 16205.</title>
        <authorList>
            <person name="Hosoyama A."/>
            <person name="Uohara A."/>
            <person name="Ohji S."/>
            <person name="Ichikawa N."/>
        </authorList>
    </citation>
    <scope>NUCLEOTIDE SEQUENCE [LARGE SCALE GENOMIC DNA]</scope>
    <source>
        <strain evidence="3 4">NBRC 16205</strain>
    </source>
</reference>
<dbReference type="InterPro" id="IPR001387">
    <property type="entry name" value="Cro/C1-type_HTH"/>
</dbReference>
<organism evidence="3 4">
    <name type="scientific">Pseudonocardia sulfidoxydans NBRC 16205</name>
    <dbReference type="NCBI Taxonomy" id="1223511"/>
    <lineage>
        <taxon>Bacteria</taxon>
        <taxon>Bacillati</taxon>
        <taxon>Actinomycetota</taxon>
        <taxon>Actinomycetes</taxon>
        <taxon>Pseudonocardiales</taxon>
        <taxon>Pseudonocardiaceae</taxon>
        <taxon>Pseudonocardia</taxon>
    </lineage>
</organism>
<dbReference type="SUPFAM" id="SSF47413">
    <property type="entry name" value="lambda repressor-like DNA-binding domains"/>
    <property type="match status" value="1"/>
</dbReference>
<dbReference type="CDD" id="cd00093">
    <property type="entry name" value="HTH_XRE"/>
    <property type="match status" value="1"/>
</dbReference>
<feature type="region of interest" description="Disordered" evidence="1">
    <location>
        <begin position="125"/>
        <end position="154"/>
    </location>
</feature>
<keyword evidence="4" id="KW-1185">Reference proteome</keyword>